<protein>
    <submittedName>
        <fullName evidence="6">Metal ABC transporter substrate-binding protein</fullName>
    </submittedName>
</protein>
<feature type="compositionally biased region" description="Basic and acidic residues" evidence="4">
    <location>
        <begin position="134"/>
        <end position="147"/>
    </location>
</feature>
<keyword evidence="2" id="KW-0813">Transport</keyword>
<accession>A0ABW5XBG6</accession>
<feature type="compositionally biased region" description="Acidic residues" evidence="4">
    <location>
        <begin position="148"/>
        <end position="160"/>
    </location>
</feature>
<feature type="signal peptide" evidence="5">
    <location>
        <begin position="1"/>
        <end position="23"/>
    </location>
</feature>
<evidence type="ECO:0000256" key="2">
    <source>
        <dbReference type="ARBA" id="ARBA00022448"/>
    </source>
</evidence>
<dbReference type="EMBL" id="JBHUOP010000001">
    <property type="protein sequence ID" value="MFD2839177.1"/>
    <property type="molecule type" value="Genomic_DNA"/>
</dbReference>
<evidence type="ECO:0000256" key="4">
    <source>
        <dbReference type="SAM" id="MobiDB-lite"/>
    </source>
</evidence>
<dbReference type="Proteomes" id="UP001597391">
    <property type="component" value="Unassembled WGS sequence"/>
</dbReference>
<evidence type="ECO:0000256" key="1">
    <source>
        <dbReference type="ARBA" id="ARBA00011028"/>
    </source>
</evidence>
<keyword evidence="3 5" id="KW-0732">Signal</keyword>
<gene>
    <name evidence="6" type="ORF">ACFSYH_01120</name>
</gene>
<dbReference type="InterPro" id="IPR050492">
    <property type="entry name" value="Bact_metal-bind_prot9"/>
</dbReference>
<feature type="compositionally biased region" description="Basic and acidic residues" evidence="4">
    <location>
        <begin position="161"/>
        <end position="176"/>
    </location>
</feature>
<dbReference type="Gene3D" id="3.40.50.1980">
    <property type="entry name" value="Nitrogenase molybdenum iron protein domain"/>
    <property type="match status" value="3"/>
</dbReference>
<dbReference type="RefSeq" id="WP_377464610.1">
    <property type="nucleotide sequence ID" value="NZ_JBHUOP010000001.1"/>
</dbReference>
<sequence length="346" mass="37193">MNIKKRSLHVLALSAAAALALTACTTPSSEENGQDASTLNVLASFYPLQFVTEQIGGDLVTVESLTPKGAEPHDLELSPAHTRSISSADLIVYQAGFQKAVDEAIEARNPEHVYDASVHAEGPASDAHDEDADDHSSDDEHVDHDAEDHVDEEHTDDDHADEEHADSHDGHDHGATDPHFWLDPTLLAATAQDIAHELSELDPDNSATYEANATTLVANLTALDAQYADELSTTCQNRTIVVTHEAFGYLAAKYDFKQIGISGIDPEAEPSPAKIREIRATIADTGITTIFFETLTSPKVAQTLASDLGIETAVLDPLEGLVDDTQDYFSVMQSNLIALKAGMLCE</sequence>
<organism evidence="6 7">
    <name type="scientific">Populibacterium corticicola</name>
    <dbReference type="NCBI Taxonomy" id="1812826"/>
    <lineage>
        <taxon>Bacteria</taxon>
        <taxon>Bacillati</taxon>
        <taxon>Actinomycetota</taxon>
        <taxon>Actinomycetes</taxon>
        <taxon>Micrococcales</taxon>
        <taxon>Jonesiaceae</taxon>
        <taxon>Populibacterium</taxon>
    </lineage>
</organism>
<dbReference type="PANTHER" id="PTHR42953">
    <property type="entry name" value="HIGH-AFFINITY ZINC UPTAKE SYSTEM PROTEIN ZNUA-RELATED"/>
    <property type="match status" value="1"/>
</dbReference>
<evidence type="ECO:0000313" key="6">
    <source>
        <dbReference type="EMBL" id="MFD2839177.1"/>
    </source>
</evidence>
<dbReference type="PANTHER" id="PTHR42953:SF3">
    <property type="entry name" value="HIGH-AFFINITY ZINC UPTAKE SYSTEM PROTEIN ZNUA"/>
    <property type="match status" value="1"/>
</dbReference>
<dbReference type="Pfam" id="PF01297">
    <property type="entry name" value="ZnuA"/>
    <property type="match status" value="1"/>
</dbReference>
<reference evidence="7" key="1">
    <citation type="journal article" date="2019" name="Int. J. Syst. Evol. Microbiol.">
        <title>The Global Catalogue of Microorganisms (GCM) 10K type strain sequencing project: providing services to taxonomists for standard genome sequencing and annotation.</title>
        <authorList>
            <consortium name="The Broad Institute Genomics Platform"/>
            <consortium name="The Broad Institute Genome Sequencing Center for Infectious Disease"/>
            <person name="Wu L."/>
            <person name="Ma J."/>
        </authorList>
    </citation>
    <scope>NUCLEOTIDE SEQUENCE [LARGE SCALE GENOMIC DNA]</scope>
    <source>
        <strain evidence="7">KCTC 33576</strain>
    </source>
</reference>
<keyword evidence="7" id="KW-1185">Reference proteome</keyword>
<name>A0ABW5XBG6_9MICO</name>
<proteinExistence type="inferred from homology"/>
<dbReference type="PROSITE" id="PS51257">
    <property type="entry name" value="PROKAR_LIPOPROTEIN"/>
    <property type="match status" value="1"/>
</dbReference>
<feature type="region of interest" description="Disordered" evidence="4">
    <location>
        <begin position="121"/>
        <end position="178"/>
    </location>
</feature>
<evidence type="ECO:0000313" key="7">
    <source>
        <dbReference type="Proteomes" id="UP001597391"/>
    </source>
</evidence>
<evidence type="ECO:0000256" key="3">
    <source>
        <dbReference type="ARBA" id="ARBA00022729"/>
    </source>
</evidence>
<dbReference type="InterPro" id="IPR006127">
    <property type="entry name" value="ZnuA-like"/>
</dbReference>
<dbReference type="SUPFAM" id="SSF53807">
    <property type="entry name" value="Helical backbone' metal receptor"/>
    <property type="match status" value="1"/>
</dbReference>
<comment type="similarity">
    <text evidence="1">Belongs to the bacterial solute-binding protein 9 family.</text>
</comment>
<comment type="caution">
    <text evidence="6">The sequence shown here is derived from an EMBL/GenBank/DDBJ whole genome shotgun (WGS) entry which is preliminary data.</text>
</comment>
<evidence type="ECO:0000256" key="5">
    <source>
        <dbReference type="SAM" id="SignalP"/>
    </source>
</evidence>
<feature type="chain" id="PRO_5045576722" evidence="5">
    <location>
        <begin position="24"/>
        <end position="346"/>
    </location>
</feature>